<organism evidence="1">
    <name type="scientific">Spironucleus salmonicida</name>
    <dbReference type="NCBI Taxonomy" id="348837"/>
    <lineage>
        <taxon>Eukaryota</taxon>
        <taxon>Metamonada</taxon>
        <taxon>Diplomonadida</taxon>
        <taxon>Hexamitidae</taxon>
        <taxon>Hexamitinae</taxon>
        <taxon>Spironucleus</taxon>
    </lineage>
</organism>
<name>V6LHR5_9EUKA</name>
<protein>
    <submittedName>
        <fullName evidence="1">Uncharacterized protein</fullName>
    </submittedName>
</protein>
<proteinExistence type="predicted"/>
<evidence type="ECO:0000313" key="1">
    <source>
        <dbReference type="EMBL" id="EST44115.1"/>
    </source>
</evidence>
<reference evidence="1" key="1">
    <citation type="journal article" date="2014" name="PLoS Genet.">
        <title>The Genome of Spironucleus salmonicida Highlights a Fish Pathogen Adapted to Fluctuating Environments.</title>
        <authorList>
            <person name="Xu F."/>
            <person name="Jerlstrom-Hultqvist J."/>
            <person name="Einarsson E."/>
            <person name="Astvaldsson A."/>
            <person name="Svard S.G."/>
            <person name="Andersson J.O."/>
        </authorList>
    </citation>
    <scope>NUCLEOTIDE SEQUENCE</scope>
</reference>
<sequence length="264" mass="27264">MRSALACLLPHPPRHVDLPGIRRAYRAHAATSSCRLRPAGAGPRERGRRVPGALTDDLDTAKFKGRRPRALLDVWELAEVLGALPLPALGLVARDADLVRGGAVLAEVVEGAVQRVLDLPAGVQLAPAELHRVLIQALRAAIGTALDAVLDLAVRALAGLVELELSAELSRVPEVPVAVGAVIAQDALPELVADVVLQHAVPVVQHEALQAGPALLPAAVADRAVGLFPALAGRGLVSCAGLAVGPVDRVCRADLAVRALAHVG</sequence>
<dbReference type="EMBL" id="KI546128">
    <property type="protein sequence ID" value="EST44115.1"/>
    <property type="molecule type" value="Genomic_DNA"/>
</dbReference>
<accession>V6LHR5</accession>
<dbReference type="AlphaFoldDB" id="V6LHR5"/>
<gene>
    <name evidence="1" type="ORF">SS50377_16115</name>
</gene>